<dbReference type="Proteomes" id="UP000199152">
    <property type="component" value="Unassembled WGS sequence"/>
</dbReference>
<dbReference type="Gene3D" id="3.30.420.40">
    <property type="match status" value="2"/>
</dbReference>
<evidence type="ECO:0000313" key="9">
    <source>
        <dbReference type="Proteomes" id="UP000199152"/>
    </source>
</evidence>
<evidence type="ECO:0000259" key="6">
    <source>
        <dbReference type="Pfam" id="PF00370"/>
    </source>
</evidence>
<dbReference type="GO" id="GO:0016301">
    <property type="term" value="F:kinase activity"/>
    <property type="evidence" value="ECO:0007669"/>
    <property type="project" value="UniProtKB-KW"/>
</dbReference>
<dbReference type="InterPro" id="IPR018485">
    <property type="entry name" value="FGGY_C"/>
</dbReference>
<name>A0A1I4BQF9_9ACTN</name>
<dbReference type="CDD" id="cd07770">
    <property type="entry name" value="ASKHA_NBD_FGGY_GntK"/>
    <property type="match status" value="1"/>
</dbReference>
<dbReference type="GO" id="GO:0005975">
    <property type="term" value="P:carbohydrate metabolic process"/>
    <property type="evidence" value="ECO:0007669"/>
    <property type="project" value="InterPro"/>
</dbReference>
<proteinExistence type="inferred from homology"/>
<dbReference type="InterPro" id="IPR018484">
    <property type="entry name" value="FGGY_N"/>
</dbReference>
<dbReference type="GO" id="GO:0016773">
    <property type="term" value="F:phosphotransferase activity, alcohol group as acceptor"/>
    <property type="evidence" value="ECO:0007669"/>
    <property type="project" value="InterPro"/>
</dbReference>
<comment type="similarity">
    <text evidence="1 4">Belongs to the FGGY kinase family.</text>
</comment>
<dbReference type="InterPro" id="IPR050406">
    <property type="entry name" value="FGGY_Carb_Kinase"/>
</dbReference>
<evidence type="ECO:0000259" key="7">
    <source>
        <dbReference type="Pfam" id="PF02782"/>
    </source>
</evidence>
<dbReference type="PROSITE" id="PS00445">
    <property type="entry name" value="FGGY_KINASES_2"/>
    <property type="match status" value="1"/>
</dbReference>
<dbReference type="InParanoid" id="A0A1I4BQF9"/>
<dbReference type="SUPFAM" id="SSF53067">
    <property type="entry name" value="Actin-like ATPase domain"/>
    <property type="match status" value="2"/>
</dbReference>
<dbReference type="RefSeq" id="WP_245753406.1">
    <property type="nucleotide sequence ID" value="NZ_FOSW01000003.1"/>
</dbReference>
<reference evidence="8 9" key="1">
    <citation type="submission" date="2016-10" db="EMBL/GenBank/DDBJ databases">
        <authorList>
            <person name="de Groot N.N."/>
        </authorList>
    </citation>
    <scope>NUCLEOTIDE SEQUENCE [LARGE SCALE GENOMIC DNA]</scope>
    <source>
        <strain evidence="8 9">DSM 45317</strain>
    </source>
</reference>
<dbReference type="Pfam" id="PF02782">
    <property type="entry name" value="FGGY_C"/>
    <property type="match status" value="1"/>
</dbReference>
<dbReference type="InterPro" id="IPR043129">
    <property type="entry name" value="ATPase_NBD"/>
</dbReference>
<dbReference type="AlphaFoldDB" id="A0A1I4BQF9"/>
<feature type="domain" description="Carbohydrate kinase FGGY C-terminal" evidence="7">
    <location>
        <begin position="259"/>
        <end position="445"/>
    </location>
</feature>
<dbReference type="PROSITE" id="PS00933">
    <property type="entry name" value="FGGY_KINASES_1"/>
    <property type="match status" value="1"/>
</dbReference>
<evidence type="ECO:0000256" key="3">
    <source>
        <dbReference type="ARBA" id="ARBA00022777"/>
    </source>
</evidence>
<gene>
    <name evidence="8" type="ORF">SAMN04488085_103134</name>
</gene>
<keyword evidence="9" id="KW-1185">Reference proteome</keyword>
<evidence type="ECO:0000256" key="4">
    <source>
        <dbReference type="RuleBase" id="RU003733"/>
    </source>
</evidence>
<keyword evidence="2 4" id="KW-0808">Transferase</keyword>
<dbReference type="FunCoup" id="A0A1I4BQF9">
    <property type="interactions" value="7"/>
</dbReference>
<dbReference type="PANTHER" id="PTHR43095:SF2">
    <property type="entry name" value="GLUCONOKINASE"/>
    <property type="match status" value="1"/>
</dbReference>
<dbReference type="EMBL" id="FOSW01000003">
    <property type="protein sequence ID" value="SFK70447.1"/>
    <property type="molecule type" value="Genomic_DNA"/>
</dbReference>
<keyword evidence="3 4" id="KW-0418">Kinase</keyword>
<evidence type="ECO:0000256" key="2">
    <source>
        <dbReference type="ARBA" id="ARBA00022679"/>
    </source>
</evidence>
<dbReference type="PANTHER" id="PTHR43095">
    <property type="entry name" value="SUGAR KINASE"/>
    <property type="match status" value="1"/>
</dbReference>
<dbReference type="Pfam" id="PF00370">
    <property type="entry name" value="FGGY_N"/>
    <property type="match status" value="1"/>
</dbReference>
<evidence type="ECO:0000313" key="8">
    <source>
        <dbReference type="EMBL" id="SFK70447.1"/>
    </source>
</evidence>
<feature type="region of interest" description="Disordered" evidence="5">
    <location>
        <begin position="496"/>
        <end position="515"/>
    </location>
</feature>
<dbReference type="InterPro" id="IPR000577">
    <property type="entry name" value="Carb_kinase_FGGY"/>
</dbReference>
<accession>A0A1I4BQF9</accession>
<feature type="domain" description="Carbohydrate kinase FGGY N-terminal" evidence="6">
    <location>
        <begin position="7"/>
        <end position="249"/>
    </location>
</feature>
<evidence type="ECO:0000256" key="5">
    <source>
        <dbReference type="SAM" id="MobiDB-lite"/>
    </source>
</evidence>
<dbReference type="STRING" id="504800.SAMN04488085_103134"/>
<evidence type="ECO:0000256" key="1">
    <source>
        <dbReference type="ARBA" id="ARBA00009156"/>
    </source>
</evidence>
<organism evidence="8 9">
    <name type="scientific">Geodermatophilus ruber</name>
    <dbReference type="NCBI Taxonomy" id="504800"/>
    <lineage>
        <taxon>Bacteria</taxon>
        <taxon>Bacillati</taxon>
        <taxon>Actinomycetota</taxon>
        <taxon>Actinomycetes</taxon>
        <taxon>Geodermatophilales</taxon>
        <taxon>Geodermatophilaceae</taxon>
        <taxon>Geodermatophilus</taxon>
    </lineage>
</organism>
<dbReference type="PIRSF" id="PIRSF000538">
    <property type="entry name" value="GlpK"/>
    <property type="match status" value="1"/>
</dbReference>
<sequence>MPEPGLVLGIDIGTTGVKVEAVDVAATSHCGAAREYPTESPHPHWSEQDPDVVAAATADAVREVAAGVGAAGRPIAGVAFSSAMHSLIGLAADGTRLTPLVTWADGRAAVQARRLRESVDWLALHRRTGTPVHPMSPLVKLLWFRENRPDVWRRAAHWLGIKEYLLYRLTGLLAVDESLASGTGLYRLETRDWDEEALALAGLRRDQLPALRPTTDVVTHLGPEAADWGLPRGTPVVLGAGDGVLANLGLGAVAPGLTACSIGTSAAIRGVVPEARVDDEGGVFCYVLVPGRWVVGGATNNGGNVLRWLGRVVGGDLSDPDSRLPELAAEAPPGAEGLLMLPYLSGERAPRWSGEPHGAVLGLTWRHTRAHLVRAALEGVSLQLGLVLQAMRGAGLQLAELRATGGFARSAFWRQLLADVLGTPIGFTEGGQGSATGAGLLGHVALGNLRSVDEAAAAVQVTEVVHPDPAAARFYRELLPVFAVTGDAVESLHARLSPGASDEATGPDAGEQRPS</sequence>
<protein>
    <submittedName>
        <fullName evidence="8">Gluconate kinase, FGGY family</fullName>
    </submittedName>
</protein>
<dbReference type="InterPro" id="IPR018483">
    <property type="entry name" value="Carb_kinase_FGGY_CS"/>
</dbReference>